<accession>A0ABV8G4N6</accession>
<reference evidence="3" key="1">
    <citation type="journal article" date="2019" name="Int. J. Syst. Evol. Microbiol.">
        <title>The Global Catalogue of Microorganisms (GCM) 10K type strain sequencing project: providing services to taxonomists for standard genome sequencing and annotation.</title>
        <authorList>
            <consortium name="The Broad Institute Genomics Platform"/>
            <consortium name="The Broad Institute Genome Sequencing Center for Infectious Disease"/>
            <person name="Wu L."/>
            <person name="Ma J."/>
        </authorList>
    </citation>
    <scope>NUCLEOTIDE SEQUENCE [LARGE SCALE GENOMIC DNA]</scope>
    <source>
        <strain evidence="3">TBRC 1276</strain>
    </source>
</reference>
<sequence length="206" mass="22379">MRRTLRRFGGIATALTLMGLISLPAAAAPITDNMYPTINTTWNCPSSAALVRAGFCQTDNRTVTYYYNTSGLSAEAKSRINVAAGRFNSTDLNFSYKSTVVWSGSGETDIVYFQGSIPSGYVGFAWCNDRVDSKPYACDQHYVRFKSSTPPKSTVCHETGHAVGLTHGKNAYRPLDNSDSRLGCMTTPSASEHLGAQNVDMINATY</sequence>
<dbReference type="Gene3D" id="3.40.390.10">
    <property type="entry name" value="Collagenase (Catalytic Domain)"/>
    <property type="match status" value="1"/>
</dbReference>
<dbReference type="RefSeq" id="WP_379528989.1">
    <property type="nucleotide sequence ID" value="NZ_JBHSBI010000007.1"/>
</dbReference>
<evidence type="ECO:0000313" key="2">
    <source>
        <dbReference type="EMBL" id="MFC4008928.1"/>
    </source>
</evidence>
<dbReference type="Proteomes" id="UP001595851">
    <property type="component" value="Unassembled WGS sequence"/>
</dbReference>
<keyword evidence="3" id="KW-1185">Reference proteome</keyword>
<evidence type="ECO:0008006" key="4">
    <source>
        <dbReference type="Google" id="ProtNLM"/>
    </source>
</evidence>
<protein>
    <recommendedName>
        <fullName evidence="4">Matrixin family metalloprotease</fullName>
    </recommendedName>
</protein>
<name>A0ABV8G4N6_9ACTN</name>
<comment type="caution">
    <text evidence="2">The sequence shown here is derived from an EMBL/GenBank/DDBJ whole genome shotgun (WGS) entry which is preliminary data.</text>
</comment>
<organism evidence="2 3">
    <name type="scientific">Nonomuraea purpurea</name>
    <dbReference type="NCBI Taxonomy" id="1849276"/>
    <lineage>
        <taxon>Bacteria</taxon>
        <taxon>Bacillati</taxon>
        <taxon>Actinomycetota</taxon>
        <taxon>Actinomycetes</taxon>
        <taxon>Streptosporangiales</taxon>
        <taxon>Streptosporangiaceae</taxon>
        <taxon>Nonomuraea</taxon>
    </lineage>
</organism>
<dbReference type="SUPFAM" id="SSF55486">
    <property type="entry name" value="Metalloproteases ('zincins'), catalytic domain"/>
    <property type="match status" value="1"/>
</dbReference>
<keyword evidence="1" id="KW-0732">Signal</keyword>
<evidence type="ECO:0000256" key="1">
    <source>
        <dbReference type="SAM" id="SignalP"/>
    </source>
</evidence>
<feature type="chain" id="PRO_5046910011" description="Matrixin family metalloprotease" evidence="1">
    <location>
        <begin position="28"/>
        <end position="206"/>
    </location>
</feature>
<evidence type="ECO:0000313" key="3">
    <source>
        <dbReference type="Proteomes" id="UP001595851"/>
    </source>
</evidence>
<gene>
    <name evidence="2" type="ORF">ACFOY2_16985</name>
</gene>
<proteinExistence type="predicted"/>
<feature type="signal peptide" evidence="1">
    <location>
        <begin position="1"/>
        <end position="27"/>
    </location>
</feature>
<dbReference type="InterPro" id="IPR024079">
    <property type="entry name" value="MetalloPept_cat_dom_sf"/>
</dbReference>
<dbReference type="EMBL" id="JBHSBI010000007">
    <property type="protein sequence ID" value="MFC4008928.1"/>
    <property type="molecule type" value="Genomic_DNA"/>
</dbReference>